<evidence type="ECO:0008006" key="4">
    <source>
        <dbReference type="Google" id="ProtNLM"/>
    </source>
</evidence>
<dbReference type="OrthoDB" id="622163at2"/>
<reference evidence="2 3" key="1">
    <citation type="submission" date="2016-01" db="EMBL/GenBank/DDBJ databases">
        <authorList>
            <person name="Oliw E.H."/>
        </authorList>
    </citation>
    <scope>NUCLEOTIDE SEQUENCE [LARGE SCALE GENOMIC DNA]</scope>
    <source>
        <strain evidence="2 3">DY10</strain>
    </source>
</reference>
<evidence type="ECO:0000256" key="1">
    <source>
        <dbReference type="SAM" id="MobiDB-lite"/>
    </source>
</evidence>
<gene>
    <name evidence="2" type="ORF">AWR27_03525</name>
</gene>
<dbReference type="STRING" id="1178516.AWR27_03525"/>
<evidence type="ECO:0000313" key="2">
    <source>
        <dbReference type="EMBL" id="AQG78490.1"/>
    </source>
</evidence>
<feature type="region of interest" description="Disordered" evidence="1">
    <location>
        <begin position="472"/>
        <end position="522"/>
    </location>
</feature>
<evidence type="ECO:0000313" key="3">
    <source>
        <dbReference type="Proteomes" id="UP000187941"/>
    </source>
</evidence>
<protein>
    <recommendedName>
        <fullName evidence="4">SusD/RagB family nutrient-binding outer membrane lipoprotein</fullName>
    </recommendedName>
</protein>
<dbReference type="PROSITE" id="PS51257">
    <property type="entry name" value="PROKAR_LIPOPROTEIN"/>
    <property type="match status" value="1"/>
</dbReference>
<dbReference type="InterPro" id="IPR041662">
    <property type="entry name" value="SusD-like_2"/>
</dbReference>
<dbReference type="InterPro" id="IPR011990">
    <property type="entry name" value="TPR-like_helical_dom_sf"/>
</dbReference>
<dbReference type="RefSeq" id="WP_077129930.1">
    <property type="nucleotide sequence ID" value="NZ_CP014263.1"/>
</dbReference>
<name>A0A1P9WT21_9BACT</name>
<proteinExistence type="predicted"/>
<feature type="compositionally biased region" description="Polar residues" evidence="1">
    <location>
        <begin position="499"/>
        <end position="508"/>
    </location>
</feature>
<dbReference type="Gene3D" id="1.25.40.390">
    <property type="match status" value="1"/>
</dbReference>
<dbReference type="SUPFAM" id="SSF48452">
    <property type="entry name" value="TPR-like"/>
    <property type="match status" value="1"/>
</dbReference>
<dbReference type="KEGG" id="smon:AWR27_03525"/>
<dbReference type="EMBL" id="CP014263">
    <property type="protein sequence ID" value="AQG78490.1"/>
    <property type="molecule type" value="Genomic_DNA"/>
</dbReference>
<dbReference type="Pfam" id="PF12771">
    <property type="entry name" value="SusD-like_2"/>
    <property type="match status" value="1"/>
</dbReference>
<dbReference type="AlphaFoldDB" id="A0A1P9WT21"/>
<organism evidence="2 3">
    <name type="scientific">Spirosoma montaniterrae</name>
    <dbReference type="NCBI Taxonomy" id="1178516"/>
    <lineage>
        <taxon>Bacteria</taxon>
        <taxon>Pseudomonadati</taxon>
        <taxon>Bacteroidota</taxon>
        <taxon>Cytophagia</taxon>
        <taxon>Cytophagales</taxon>
        <taxon>Cytophagaceae</taxon>
        <taxon>Spirosoma</taxon>
    </lineage>
</organism>
<keyword evidence="3" id="KW-1185">Reference proteome</keyword>
<dbReference type="Proteomes" id="UP000187941">
    <property type="component" value="Chromosome"/>
</dbReference>
<sequence>MNLYKLTLRSLTVAALMLTGTSCNDYFEVNTSPNLAASAPANLLLTSAQARLGFNVGGEVGRFTLLFAQQVAAQNGRQTEAWDAYNLQSTEVNNLFRDALYAGVLADLEEIVRKDPQATHPAFFGIAKAMKAYTYSVATDLWGDVPFSEALQGTANVQPKPDNSRDVYAGVIRLLDEAIADLGRTSSLTAPTVADYVYGGNAQRWIRMANTLKLRLYLHMLNANAVTPDVVNTFVRGLDANTTTGFMTGVADDFQQRFETTANRQNPTHQFILTRTDDIATSATLVNLMNSKADPRRAAYFTPAPFTPALLATPPVSTTGGYIGLANGTGGNQVRNTLSRLHTFVRGALTTPAASLPAGPTLGVAQLAYDGTAPVQMLTFAEYNFIRAELALRYGGPGSAQDFFQRGITASFTDAGLGTQAAAYISRLGTLTGSPEQQLQQLIEEKYIANFMVPLEPWNDWRRTGFPALSRIPVGSNPGNQGRVPRALPYPQQEVDANPNLQQRTNLSERPVFWDTRTTGPQ</sequence>
<accession>A0A1P9WT21</accession>